<organism evidence="2">
    <name type="scientific">Laccaria bicolor (strain S238N-H82 / ATCC MYA-4686)</name>
    <name type="common">Bicoloured deceiver</name>
    <name type="synonym">Laccaria laccata var. bicolor</name>
    <dbReference type="NCBI Taxonomy" id="486041"/>
    <lineage>
        <taxon>Eukaryota</taxon>
        <taxon>Fungi</taxon>
        <taxon>Dikarya</taxon>
        <taxon>Basidiomycota</taxon>
        <taxon>Agaricomycotina</taxon>
        <taxon>Agaricomycetes</taxon>
        <taxon>Agaricomycetidae</taxon>
        <taxon>Agaricales</taxon>
        <taxon>Agaricineae</taxon>
        <taxon>Hydnangiaceae</taxon>
        <taxon>Laccaria</taxon>
    </lineage>
</organism>
<dbReference type="EMBL" id="DS547114">
    <property type="protein sequence ID" value="EDR05169.1"/>
    <property type="molecule type" value="Genomic_DNA"/>
</dbReference>
<dbReference type="Gene3D" id="3.40.50.620">
    <property type="entry name" value="HUPs"/>
    <property type="match status" value="1"/>
</dbReference>
<proteinExistence type="predicted"/>
<dbReference type="InParanoid" id="B0DJS6"/>
<dbReference type="AlphaFoldDB" id="B0DJS6"/>
<name>B0DJS6_LACBS</name>
<dbReference type="OrthoDB" id="17102at2759"/>
<dbReference type="InterPro" id="IPR014729">
    <property type="entry name" value="Rossmann-like_a/b/a_fold"/>
</dbReference>
<evidence type="ECO:0000313" key="2">
    <source>
        <dbReference type="Proteomes" id="UP000001194"/>
    </source>
</evidence>
<protein>
    <submittedName>
        <fullName evidence="1">Predicted protein</fullName>
    </submittedName>
</protein>
<dbReference type="HOGENOM" id="CLU_3032762_0_0_1"/>
<gene>
    <name evidence="1" type="ORF">LACBIDRAFT_303587</name>
</gene>
<evidence type="ECO:0000313" key="1">
    <source>
        <dbReference type="EMBL" id="EDR05169.1"/>
    </source>
</evidence>
<dbReference type="KEGG" id="lbc:LACBIDRAFT_303587"/>
<sequence length="55" mass="6175">MSHALQLRQAKLSFPSVYLLVGVKSDKLVQTHKFHTVITHGEWSTRSCATLPLGR</sequence>
<accession>B0DJS6</accession>
<keyword evidence="2" id="KW-1185">Reference proteome</keyword>
<dbReference type="STRING" id="486041.B0DJS6"/>
<dbReference type="GeneID" id="6079752"/>
<dbReference type="Proteomes" id="UP000001194">
    <property type="component" value="Unassembled WGS sequence"/>
</dbReference>
<reference evidence="1 2" key="1">
    <citation type="journal article" date="2008" name="Nature">
        <title>The genome of Laccaria bicolor provides insights into mycorrhizal symbiosis.</title>
        <authorList>
            <person name="Martin F."/>
            <person name="Aerts A."/>
            <person name="Ahren D."/>
            <person name="Brun A."/>
            <person name="Danchin E.G.J."/>
            <person name="Duchaussoy F."/>
            <person name="Gibon J."/>
            <person name="Kohler A."/>
            <person name="Lindquist E."/>
            <person name="Pereda V."/>
            <person name="Salamov A."/>
            <person name="Shapiro H.J."/>
            <person name="Wuyts J."/>
            <person name="Blaudez D."/>
            <person name="Buee M."/>
            <person name="Brokstein P."/>
            <person name="Canbaeck B."/>
            <person name="Cohen D."/>
            <person name="Courty P.E."/>
            <person name="Coutinho P.M."/>
            <person name="Delaruelle C."/>
            <person name="Detter J.C."/>
            <person name="Deveau A."/>
            <person name="DiFazio S."/>
            <person name="Duplessis S."/>
            <person name="Fraissinet-Tachet L."/>
            <person name="Lucic E."/>
            <person name="Frey-Klett P."/>
            <person name="Fourrey C."/>
            <person name="Feussner I."/>
            <person name="Gay G."/>
            <person name="Grimwood J."/>
            <person name="Hoegger P.J."/>
            <person name="Jain P."/>
            <person name="Kilaru S."/>
            <person name="Labbe J."/>
            <person name="Lin Y.C."/>
            <person name="Legue V."/>
            <person name="Le Tacon F."/>
            <person name="Marmeisse R."/>
            <person name="Melayah D."/>
            <person name="Montanini B."/>
            <person name="Muratet M."/>
            <person name="Nehls U."/>
            <person name="Niculita-Hirzel H."/>
            <person name="Oudot-Le Secq M.P."/>
            <person name="Peter M."/>
            <person name="Quesneville H."/>
            <person name="Rajashekar B."/>
            <person name="Reich M."/>
            <person name="Rouhier N."/>
            <person name="Schmutz J."/>
            <person name="Yin T."/>
            <person name="Chalot M."/>
            <person name="Henrissat B."/>
            <person name="Kuees U."/>
            <person name="Lucas S."/>
            <person name="Van de Peer Y."/>
            <person name="Podila G.K."/>
            <person name="Polle A."/>
            <person name="Pukkila P.J."/>
            <person name="Richardson P.M."/>
            <person name="Rouze P."/>
            <person name="Sanders I.R."/>
            <person name="Stajich J.E."/>
            <person name="Tunlid A."/>
            <person name="Tuskan G."/>
            <person name="Grigoriev I.V."/>
        </authorList>
    </citation>
    <scope>NUCLEOTIDE SEQUENCE [LARGE SCALE GENOMIC DNA]</scope>
    <source>
        <strain evidence="2">S238N-H82 / ATCC MYA-4686</strain>
    </source>
</reference>
<dbReference type="RefSeq" id="XP_001884134.1">
    <property type="nucleotide sequence ID" value="XM_001884099.1"/>
</dbReference>